<keyword evidence="2" id="KW-1185">Reference proteome</keyword>
<name>A0A0D5C2L1_9ARCH</name>
<dbReference type="KEGG" id="nin:NADRNF5_1353"/>
<dbReference type="Proteomes" id="UP000032408">
    <property type="component" value="Chromosome"/>
</dbReference>
<proteinExistence type="predicted"/>
<protein>
    <submittedName>
        <fullName evidence="1">Uncharacterized protein</fullName>
    </submittedName>
</protein>
<dbReference type="RefSeq" id="WP_048116315.1">
    <property type="nucleotide sequence ID" value="NZ_CP011070.1"/>
</dbReference>
<gene>
    <name evidence="1" type="ORF">NADRNF5_1353</name>
</gene>
<accession>A0A0D5C2L1</accession>
<dbReference type="AlphaFoldDB" id="A0A0D5C2L1"/>
<dbReference type="STRING" id="1580092.NADRNF5_1353"/>
<evidence type="ECO:0000313" key="1">
    <source>
        <dbReference type="EMBL" id="AJW71039.1"/>
    </source>
</evidence>
<reference evidence="2" key="1">
    <citation type="submission" date="2015-03" db="EMBL/GenBank/DDBJ databases">
        <title>Characterization of two novel Thaumarchaeota isolated from the Northern Adriatic Sea.</title>
        <authorList>
            <person name="Bayer B."/>
            <person name="Vojvoda J."/>
            <person name="Offre P."/>
            <person name="Srivastava A."/>
            <person name="Elisabeth N."/>
            <person name="Garcia J.A.L."/>
            <person name="Schleper C."/>
            <person name="Herndl G.J."/>
        </authorList>
    </citation>
    <scope>NUCLEOTIDE SEQUENCE [LARGE SCALE GENOMIC DNA]</scope>
    <source>
        <strain evidence="2">NF5</strain>
    </source>
</reference>
<sequence length="111" mass="12911">MINDKKKLLEQLEALKLFPNNNLVKQLRKQIKTKLKQLDIKKSKPEISISEKHAIANANRSAKVKRTWNYVKQIQKNFPNLTIKEIRSQLKVRAQGQKTSIPDAIWQNPSP</sequence>
<dbReference type="EMBL" id="CP011070">
    <property type="protein sequence ID" value="AJW71039.1"/>
    <property type="molecule type" value="Genomic_DNA"/>
</dbReference>
<evidence type="ECO:0000313" key="2">
    <source>
        <dbReference type="Proteomes" id="UP000032408"/>
    </source>
</evidence>
<dbReference type="OrthoDB" id="3329at2157"/>
<dbReference type="GeneID" id="24820542"/>
<reference evidence="1 2" key="2">
    <citation type="journal article" date="2016" name="ISME J.">
        <title>Physiological and genomic characterization of two novel marine thaumarchaeal strains indicates niche differentiation.</title>
        <authorList>
            <person name="Bayer B."/>
            <person name="Vojvoda J."/>
            <person name="Offre P."/>
            <person name="Alves R.J."/>
            <person name="Elisabeth N.H."/>
            <person name="Garcia J.A."/>
            <person name="Volland J.M."/>
            <person name="Srivastava A."/>
            <person name="Schleper C."/>
            <person name="Herndl G.J."/>
        </authorList>
    </citation>
    <scope>NUCLEOTIDE SEQUENCE [LARGE SCALE GENOMIC DNA]</scope>
    <source>
        <strain evidence="1 2">NF5</strain>
    </source>
</reference>
<dbReference type="HOGENOM" id="CLU_2243702_0_0_2"/>
<organism evidence="1 2">
    <name type="scientific">Nitrosopumilus adriaticus</name>
    <dbReference type="NCBI Taxonomy" id="1580092"/>
    <lineage>
        <taxon>Archaea</taxon>
        <taxon>Nitrososphaerota</taxon>
        <taxon>Nitrososphaeria</taxon>
        <taxon>Nitrosopumilales</taxon>
        <taxon>Nitrosopumilaceae</taxon>
        <taxon>Nitrosopumilus</taxon>
    </lineage>
</organism>